<accession>A0ACC5SV71</accession>
<protein>
    <submittedName>
        <fullName evidence="1">Uncharacterized protein</fullName>
    </submittedName>
</protein>
<evidence type="ECO:0000313" key="1">
    <source>
        <dbReference type="EMBL" id="MBP1872791.1"/>
    </source>
</evidence>
<dbReference type="EMBL" id="JAGGJR010000003">
    <property type="protein sequence ID" value="MBP1872791.1"/>
    <property type="molecule type" value="Genomic_DNA"/>
</dbReference>
<organism evidence="1 2">
    <name type="scientific">Ensifer adhaerens</name>
    <name type="common">Sinorhizobium morelense</name>
    <dbReference type="NCBI Taxonomy" id="106592"/>
    <lineage>
        <taxon>Bacteria</taxon>
        <taxon>Pseudomonadati</taxon>
        <taxon>Pseudomonadota</taxon>
        <taxon>Alphaproteobacteria</taxon>
        <taxon>Hyphomicrobiales</taxon>
        <taxon>Rhizobiaceae</taxon>
        <taxon>Sinorhizobium/Ensifer group</taxon>
        <taxon>Ensifer</taxon>
    </lineage>
</organism>
<name>A0ACC5SV71_ENSAD</name>
<keyword evidence="2" id="KW-1185">Reference proteome</keyword>
<dbReference type="Proteomes" id="UP000823773">
    <property type="component" value="Unassembled WGS sequence"/>
</dbReference>
<comment type="caution">
    <text evidence="1">The sequence shown here is derived from an EMBL/GenBank/DDBJ whole genome shotgun (WGS) entry which is preliminary data.</text>
</comment>
<gene>
    <name evidence="1" type="ORF">J2Z19_002503</name>
</gene>
<reference evidence="1" key="1">
    <citation type="submission" date="2021-03" db="EMBL/GenBank/DDBJ databases">
        <title>Genomic Encyclopedia of Type Strains, Phase IV (KMG-IV): sequencing the most valuable type-strain genomes for metagenomic binning, comparative biology and taxonomic classification.</title>
        <authorList>
            <person name="Goeker M."/>
        </authorList>
    </citation>
    <scope>NUCLEOTIDE SEQUENCE</scope>
    <source>
        <strain evidence="1">DSM 18131</strain>
    </source>
</reference>
<evidence type="ECO:0000313" key="2">
    <source>
        <dbReference type="Proteomes" id="UP000823773"/>
    </source>
</evidence>
<proteinExistence type="predicted"/>
<sequence length="410" mass="43762">MKLFLAVSRGTSIDIADGQQVGAPMAQAGETGFYDSVPLFDVFDGVADEANYRPLPDDWVLALADIVNSTGAIAEGRYKSVNMAGASVISALMNAFDVKSMPFVFGGDGALAVLPASMSGRAKDTLSAVKTWVLEELGLELRAAVVPVSDVRAAGLDMRVARFKASEDVSYAMFAGGGASWAEAAMKAGRYQVEAAPPGTRPDLTGLSCRWNPIQSRHGSIASIIAVPGDKGSGPEFQALIADIVALADAEERHAHPVPELGPEPRFSIQGIEAESRARSPRGGRLLSRVWITLQTLALFVCLRMGWNLGTFDTNRYRRDLANNTDFRKFDDGLKMTIDISAARLALIEARLRRAAADGVSRYGLHQQHSALMTCIVPTPMSRDHMHFVDGASGGYAVAAAKLKAALARP</sequence>